<evidence type="ECO:0000256" key="2">
    <source>
        <dbReference type="ARBA" id="ARBA00022598"/>
    </source>
</evidence>
<comment type="similarity">
    <text evidence="10">Belongs to the MurCDEF family. MurF subfamily.</text>
</comment>
<dbReference type="InterPro" id="IPR013221">
    <property type="entry name" value="Mur_ligase_cen"/>
</dbReference>
<organism evidence="15 16">
    <name type="scientific">Pedobacter jamesrossensis</name>
    <dbReference type="NCBI Taxonomy" id="1908238"/>
    <lineage>
        <taxon>Bacteria</taxon>
        <taxon>Pseudomonadati</taxon>
        <taxon>Bacteroidota</taxon>
        <taxon>Sphingobacteriia</taxon>
        <taxon>Sphingobacteriales</taxon>
        <taxon>Sphingobacteriaceae</taxon>
        <taxon>Pedobacter</taxon>
    </lineage>
</organism>
<feature type="domain" description="Mur ligase central" evidence="14">
    <location>
        <begin position="97"/>
        <end position="282"/>
    </location>
</feature>
<dbReference type="Pfam" id="PF01225">
    <property type="entry name" value="Mur_ligase"/>
    <property type="match status" value="1"/>
</dbReference>
<keyword evidence="16" id="KW-1185">Reference proteome</keyword>
<dbReference type="PANTHER" id="PTHR43024:SF1">
    <property type="entry name" value="UDP-N-ACETYLMURAMOYL-TRIPEPTIDE--D-ALANYL-D-ALANINE LIGASE"/>
    <property type="match status" value="1"/>
</dbReference>
<keyword evidence="1 10" id="KW-0963">Cytoplasm</keyword>
<keyword evidence="8 10" id="KW-0131">Cell cycle</keyword>
<comment type="catalytic activity">
    <reaction evidence="10 11">
        <text>D-alanyl-D-alanine + UDP-N-acetyl-alpha-D-muramoyl-L-alanyl-gamma-D-glutamyl-meso-2,6-diaminopimelate + ATP = UDP-N-acetyl-alpha-D-muramoyl-L-alanyl-gamma-D-glutamyl-meso-2,6-diaminopimeloyl-D-alanyl-D-alanine + ADP + phosphate + H(+)</text>
        <dbReference type="Rhea" id="RHEA:28374"/>
        <dbReference type="ChEBI" id="CHEBI:15378"/>
        <dbReference type="ChEBI" id="CHEBI:30616"/>
        <dbReference type="ChEBI" id="CHEBI:43474"/>
        <dbReference type="ChEBI" id="CHEBI:57822"/>
        <dbReference type="ChEBI" id="CHEBI:61386"/>
        <dbReference type="ChEBI" id="CHEBI:83905"/>
        <dbReference type="ChEBI" id="CHEBI:456216"/>
        <dbReference type="EC" id="6.3.2.10"/>
    </reaction>
</comment>
<dbReference type="NCBIfam" id="TIGR01143">
    <property type="entry name" value="murF"/>
    <property type="match status" value="1"/>
</dbReference>
<evidence type="ECO:0000259" key="14">
    <source>
        <dbReference type="Pfam" id="PF08245"/>
    </source>
</evidence>
<dbReference type="RefSeq" id="WP_378961676.1">
    <property type="nucleotide sequence ID" value="NZ_JBHRXC010000007.1"/>
</dbReference>
<comment type="pathway">
    <text evidence="10 11">Cell wall biogenesis; peptidoglycan biosynthesis.</text>
</comment>
<evidence type="ECO:0000256" key="8">
    <source>
        <dbReference type="ARBA" id="ARBA00023306"/>
    </source>
</evidence>
<comment type="caution">
    <text evidence="15">The sequence shown here is derived from an EMBL/GenBank/DDBJ whole genome shotgun (WGS) entry which is preliminary data.</text>
</comment>
<evidence type="ECO:0000259" key="13">
    <source>
        <dbReference type="Pfam" id="PF02875"/>
    </source>
</evidence>
<dbReference type="InterPro" id="IPR036565">
    <property type="entry name" value="Mur-like_cat_sf"/>
</dbReference>
<feature type="binding site" evidence="10">
    <location>
        <begin position="98"/>
        <end position="104"/>
    </location>
    <ligand>
        <name>ATP</name>
        <dbReference type="ChEBI" id="CHEBI:30616"/>
    </ligand>
</feature>
<dbReference type="Gene3D" id="3.40.1390.10">
    <property type="entry name" value="MurE/MurF, N-terminal domain"/>
    <property type="match status" value="1"/>
</dbReference>
<sequence length="433" mass="47846">MITTEELYKHYLKNPVISTDTRNISEGCIFFALKGDNFNANEFAEQAIEKGASFVVIDEDNFAVSSKCLVVNDVLSTLQDLARHHRKQLNIPVIGLTGSNGKTTSKELINAVLAERYKTFATFGNLNNHIGVPLSILSITDDAEIAIIEMGANHQKEIELLCTIAQPTHGIITNVGMAHLDGFGGFEGVKKGKAELYSYLKKINGYTFINRNNDFLLEMSAAAGLTKLIYYGTENGNTIKGSLKSSDPFIEVDWTNHDDSTSVKTNLTGSYNFENILAAICIGDFFDMEAEEINRGLANYQPKNNRSQLTKTERNTVICDFYNANPSSMSAALTNISTLTADKKIAILGDMFELGPESETQHQLIAEQAFNSDLDEIIFIGKYFYAFKKSSKGTFFETPAEAANYLKANKITDALVLLKGSRGMKLESLLEYL</sequence>
<evidence type="ECO:0000256" key="9">
    <source>
        <dbReference type="ARBA" id="ARBA00023316"/>
    </source>
</evidence>
<dbReference type="Pfam" id="PF08245">
    <property type="entry name" value="Mur_ligase_M"/>
    <property type="match status" value="1"/>
</dbReference>
<evidence type="ECO:0000313" key="16">
    <source>
        <dbReference type="Proteomes" id="UP001595792"/>
    </source>
</evidence>
<dbReference type="Pfam" id="PF02875">
    <property type="entry name" value="Mur_ligase_C"/>
    <property type="match status" value="1"/>
</dbReference>
<dbReference type="Proteomes" id="UP001595792">
    <property type="component" value="Unassembled WGS sequence"/>
</dbReference>
<dbReference type="Gene3D" id="3.90.190.20">
    <property type="entry name" value="Mur ligase, C-terminal domain"/>
    <property type="match status" value="1"/>
</dbReference>
<keyword evidence="3 10" id="KW-0132">Cell division</keyword>
<gene>
    <name evidence="10 15" type="primary">murF</name>
    <name evidence="15" type="ORF">ACFOUY_14815</name>
</gene>
<evidence type="ECO:0000256" key="11">
    <source>
        <dbReference type="RuleBase" id="RU004136"/>
    </source>
</evidence>
<evidence type="ECO:0000256" key="4">
    <source>
        <dbReference type="ARBA" id="ARBA00022741"/>
    </source>
</evidence>
<proteinExistence type="inferred from homology"/>
<dbReference type="SUPFAM" id="SSF53623">
    <property type="entry name" value="MurD-like peptide ligases, catalytic domain"/>
    <property type="match status" value="1"/>
</dbReference>
<dbReference type="PANTHER" id="PTHR43024">
    <property type="entry name" value="UDP-N-ACETYLMURAMOYL-TRIPEPTIDE--D-ALANYL-D-ALANINE LIGASE"/>
    <property type="match status" value="1"/>
</dbReference>
<reference evidence="16" key="1">
    <citation type="journal article" date="2019" name="Int. J. Syst. Evol. Microbiol.">
        <title>The Global Catalogue of Microorganisms (GCM) 10K type strain sequencing project: providing services to taxonomists for standard genome sequencing and annotation.</title>
        <authorList>
            <consortium name="The Broad Institute Genomics Platform"/>
            <consortium name="The Broad Institute Genome Sequencing Center for Infectious Disease"/>
            <person name="Wu L."/>
            <person name="Ma J."/>
        </authorList>
    </citation>
    <scope>NUCLEOTIDE SEQUENCE [LARGE SCALE GENOMIC DNA]</scope>
    <source>
        <strain evidence="16">CCM 8689</strain>
    </source>
</reference>
<evidence type="ECO:0000313" key="15">
    <source>
        <dbReference type="EMBL" id="MFC4197975.1"/>
    </source>
</evidence>
<name>A0ABV8NLQ4_9SPHI</name>
<evidence type="ECO:0000256" key="7">
    <source>
        <dbReference type="ARBA" id="ARBA00022984"/>
    </source>
</evidence>
<dbReference type="InterPro" id="IPR004101">
    <property type="entry name" value="Mur_ligase_C"/>
</dbReference>
<dbReference type="EMBL" id="JBHSBY010000132">
    <property type="protein sequence ID" value="MFC4197975.1"/>
    <property type="molecule type" value="Genomic_DNA"/>
</dbReference>
<dbReference type="SUPFAM" id="SSF53244">
    <property type="entry name" value="MurD-like peptide ligases, peptide-binding domain"/>
    <property type="match status" value="1"/>
</dbReference>
<keyword evidence="4 10" id="KW-0547">Nucleotide-binding</keyword>
<evidence type="ECO:0000256" key="3">
    <source>
        <dbReference type="ARBA" id="ARBA00022618"/>
    </source>
</evidence>
<evidence type="ECO:0000256" key="5">
    <source>
        <dbReference type="ARBA" id="ARBA00022840"/>
    </source>
</evidence>
<dbReference type="InterPro" id="IPR000713">
    <property type="entry name" value="Mur_ligase_N"/>
</dbReference>
<dbReference type="SUPFAM" id="SSF63418">
    <property type="entry name" value="MurE/MurF N-terminal domain"/>
    <property type="match status" value="1"/>
</dbReference>
<comment type="function">
    <text evidence="10 11">Involved in cell wall formation. Catalyzes the final step in the synthesis of UDP-N-acetylmuramoyl-pentapeptide, the precursor of murein.</text>
</comment>
<dbReference type="InterPro" id="IPR051046">
    <property type="entry name" value="MurCDEF_CellWall_CoF430Synth"/>
</dbReference>
<feature type="domain" description="Mur ligase N-terminal catalytic" evidence="12">
    <location>
        <begin position="17"/>
        <end position="63"/>
    </location>
</feature>
<comment type="subcellular location">
    <subcellularLocation>
        <location evidence="10 11">Cytoplasm</location>
    </subcellularLocation>
</comment>
<dbReference type="Gene3D" id="3.40.1190.10">
    <property type="entry name" value="Mur-like, catalytic domain"/>
    <property type="match status" value="1"/>
</dbReference>
<keyword evidence="9 10" id="KW-0961">Cell wall biogenesis/degradation</keyword>
<dbReference type="InterPro" id="IPR035911">
    <property type="entry name" value="MurE/MurF_N"/>
</dbReference>
<dbReference type="InterPro" id="IPR036615">
    <property type="entry name" value="Mur_ligase_C_dom_sf"/>
</dbReference>
<dbReference type="GO" id="GO:0047480">
    <property type="term" value="F:UDP-N-acetylmuramoyl-tripeptide-D-alanyl-D-alanine ligase activity"/>
    <property type="evidence" value="ECO:0007669"/>
    <property type="project" value="UniProtKB-EC"/>
</dbReference>
<evidence type="ECO:0000256" key="10">
    <source>
        <dbReference type="HAMAP-Rule" id="MF_02019"/>
    </source>
</evidence>
<evidence type="ECO:0000259" key="12">
    <source>
        <dbReference type="Pfam" id="PF01225"/>
    </source>
</evidence>
<dbReference type="InterPro" id="IPR005863">
    <property type="entry name" value="UDP-N-AcMur_synth"/>
</dbReference>
<evidence type="ECO:0000256" key="1">
    <source>
        <dbReference type="ARBA" id="ARBA00022490"/>
    </source>
</evidence>
<keyword evidence="5 10" id="KW-0067">ATP-binding</keyword>
<keyword evidence="7 10" id="KW-0573">Peptidoglycan synthesis</keyword>
<accession>A0ABV8NLQ4</accession>
<keyword evidence="2 10" id="KW-0436">Ligase</keyword>
<keyword evidence="6 10" id="KW-0133">Cell shape</keyword>
<protein>
    <recommendedName>
        <fullName evidence="10 11">UDP-N-acetylmuramoyl-tripeptide--D-alanyl-D-alanine ligase</fullName>
        <ecNumber evidence="10 11">6.3.2.10</ecNumber>
    </recommendedName>
    <alternativeName>
        <fullName evidence="10">D-alanyl-D-alanine-adding enzyme</fullName>
    </alternativeName>
</protein>
<dbReference type="EC" id="6.3.2.10" evidence="10 11"/>
<dbReference type="HAMAP" id="MF_02019">
    <property type="entry name" value="MurF"/>
    <property type="match status" value="1"/>
</dbReference>
<feature type="domain" description="Mur ligase C-terminal" evidence="13">
    <location>
        <begin position="306"/>
        <end position="422"/>
    </location>
</feature>
<evidence type="ECO:0000256" key="6">
    <source>
        <dbReference type="ARBA" id="ARBA00022960"/>
    </source>
</evidence>